<feature type="compositionally biased region" description="Low complexity" evidence="5">
    <location>
        <begin position="449"/>
        <end position="465"/>
    </location>
</feature>
<reference evidence="8 9" key="1">
    <citation type="submission" date="2023-08" db="EMBL/GenBank/DDBJ databases">
        <title>Annotated Genome Sequence of Vanrija albida AlHP1.</title>
        <authorList>
            <person name="Herzog R."/>
        </authorList>
    </citation>
    <scope>NUCLEOTIDE SEQUENCE [LARGE SCALE GENOMIC DNA]</scope>
    <source>
        <strain evidence="8 9">AlHP1</strain>
    </source>
</reference>
<dbReference type="PROSITE" id="PS50102">
    <property type="entry name" value="RRM"/>
    <property type="match status" value="1"/>
</dbReference>
<dbReference type="GeneID" id="95985215"/>
<dbReference type="RefSeq" id="XP_069210111.1">
    <property type="nucleotide sequence ID" value="XM_069352693.1"/>
</dbReference>
<feature type="region of interest" description="Disordered" evidence="5">
    <location>
        <begin position="226"/>
        <end position="246"/>
    </location>
</feature>
<evidence type="ECO:0000313" key="9">
    <source>
        <dbReference type="Proteomes" id="UP001565368"/>
    </source>
</evidence>
<evidence type="ECO:0000259" key="6">
    <source>
        <dbReference type="PROSITE" id="PS50102"/>
    </source>
</evidence>
<gene>
    <name evidence="8" type="ORF">Q8F55_004172</name>
</gene>
<organism evidence="8 9">
    <name type="scientific">Vanrija albida</name>
    <dbReference type="NCBI Taxonomy" id="181172"/>
    <lineage>
        <taxon>Eukaryota</taxon>
        <taxon>Fungi</taxon>
        <taxon>Dikarya</taxon>
        <taxon>Basidiomycota</taxon>
        <taxon>Agaricomycotina</taxon>
        <taxon>Tremellomycetes</taxon>
        <taxon>Trichosporonales</taxon>
        <taxon>Trichosporonaceae</taxon>
        <taxon>Vanrija</taxon>
    </lineage>
</organism>
<comment type="subcellular location">
    <subcellularLocation>
        <location evidence="1">Nucleus</location>
    </subcellularLocation>
</comment>
<dbReference type="PROSITE" id="PS50174">
    <property type="entry name" value="G_PATCH"/>
    <property type="match status" value="1"/>
</dbReference>
<evidence type="ECO:0000313" key="8">
    <source>
        <dbReference type="EMBL" id="KAL1410167.1"/>
    </source>
</evidence>
<dbReference type="Gene3D" id="3.30.70.330">
    <property type="match status" value="2"/>
</dbReference>
<dbReference type="SUPFAM" id="SSF54928">
    <property type="entry name" value="RNA-binding domain, RBD"/>
    <property type="match status" value="1"/>
</dbReference>
<evidence type="ECO:0008006" key="10">
    <source>
        <dbReference type="Google" id="ProtNLM"/>
    </source>
</evidence>
<keyword evidence="3" id="KW-0539">Nucleus</keyword>
<dbReference type="Pfam" id="PF01585">
    <property type="entry name" value="G-patch"/>
    <property type="match status" value="1"/>
</dbReference>
<protein>
    <recommendedName>
        <fullName evidence="10">G-patch domain-containing protein</fullName>
    </recommendedName>
</protein>
<feature type="compositionally biased region" description="Basic and acidic residues" evidence="5">
    <location>
        <begin position="786"/>
        <end position="799"/>
    </location>
</feature>
<dbReference type="Proteomes" id="UP001565368">
    <property type="component" value="Unassembled WGS sequence"/>
</dbReference>
<evidence type="ECO:0000256" key="4">
    <source>
        <dbReference type="PROSITE-ProRule" id="PRU00176"/>
    </source>
</evidence>
<feature type="compositionally biased region" description="Low complexity" evidence="5">
    <location>
        <begin position="232"/>
        <end position="244"/>
    </location>
</feature>
<evidence type="ECO:0000256" key="1">
    <source>
        <dbReference type="ARBA" id="ARBA00004123"/>
    </source>
</evidence>
<dbReference type="EMBL" id="JBBXJM010000003">
    <property type="protein sequence ID" value="KAL1410167.1"/>
    <property type="molecule type" value="Genomic_DNA"/>
</dbReference>
<dbReference type="InterPro" id="IPR000504">
    <property type="entry name" value="RRM_dom"/>
</dbReference>
<feature type="compositionally biased region" description="Pro residues" evidence="5">
    <location>
        <begin position="710"/>
        <end position="719"/>
    </location>
</feature>
<comment type="caution">
    <text evidence="8">The sequence shown here is derived from an EMBL/GenBank/DDBJ whole genome shotgun (WGS) entry which is preliminary data.</text>
</comment>
<feature type="region of interest" description="Disordered" evidence="5">
    <location>
        <begin position="1"/>
        <end position="97"/>
    </location>
</feature>
<dbReference type="Pfam" id="PF00076">
    <property type="entry name" value="RRM_1"/>
    <property type="match status" value="1"/>
</dbReference>
<feature type="region of interest" description="Disordered" evidence="5">
    <location>
        <begin position="682"/>
        <end position="799"/>
    </location>
</feature>
<feature type="region of interest" description="Disordered" evidence="5">
    <location>
        <begin position="449"/>
        <end position="474"/>
    </location>
</feature>
<evidence type="ECO:0000259" key="7">
    <source>
        <dbReference type="PROSITE" id="PS50174"/>
    </source>
</evidence>
<proteinExistence type="predicted"/>
<feature type="domain" description="G-patch" evidence="7">
    <location>
        <begin position="725"/>
        <end position="771"/>
    </location>
</feature>
<sequence>MSSRARSRSPDYRQRAYSPSRATGGHSPPPPPRRYEAPRERRFDDDNGNWDRRAPRRHDEGRYDDRRGYDRDRPLPYDEERRGGYGGRDYDDERRYDGPRREYDRREYEPRRGAWERGMDVEEHPARRRAEPSAPSRDVILLGLDPELTETELAGFLRTEHGAAVDSTKIVRDRSTGQSKLFGFAQFSTVEEAERFVSANFPTITMPALYTHSDPKTVKIDFAGSRADSHRAPGGAAPPFSAAPRGHDGMRDIGSPGEGQRVLLLRHLDQGTSAGEVTRRLAEEISRMIGKGSERDAEAAIARVVMITDRGTTAPWGFAFVELVTPELATALLSYLLSPQHQPNGFLISQVPIAVSFANSSAFIPTPAGPLGGQFLLKSAPNGGIGAGTMATPDGEYCAYWHQQAGAVETIPRGAPAVPARGSPLDIPAATKTFLGNLAGVVAPKPKPAVPAATGVQPPAAAAGPSTQPADATPAPLAGSMGPIKIGGFGSFGKKIKKTEEVGLIHISGRNAFGDEEDVDLVGKDTVLLSRTKGAKIIPPTSTSRKVATNISKWNTKQSELSAPKAPGPPKGVSGANAIVSIRPPGAAAAVSSSTSDAAPADEAEFDYTDTSSFATSGKVACLLCQRQFKIEDTLRKHVALSDLHKTNLADPAACEAGRRRKLGLGGVDADGGTYRDRAAERRVVHHQPDKPSLPPLVHGRKPLPEPKPKAPSPPPAAPAPAADESNVGNKLLSKMGWASGTGLGREGEGRVDPIHVKQFEERSGLGASKGREAGAWSGPGGWQQRKKDMTKERFESSQ</sequence>
<dbReference type="PANTHER" id="PTHR13948:SF3">
    <property type="entry name" value="FI21118P1"/>
    <property type="match status" value="1"/>
</dbReference>
<keyword evidence="2 4" id="KW-0694">RNA-binding</keyword>
<keyword evidence="9" id="KW-1185">Reference proteome</keyword>
<name>A0ABR3Q6T4_9TREE</name>
<dbReference type="SMART" id="SM00443">
    <property type="entry name" value="G_patch"/>
    <property type="match status" value="1"/>
</dbReference>
<dbReference type="InterPro" id="IPR035979">
    <property type="entry name" value="RBD_domain_sf"/>
</dbReference>
<dbReference type="PANTHER" id="PTHR13948">
    <property type="entry name" value="RNA-BINDING PROTEIN"/>
    <property type="match status" value="1"/>
</dbReference>
<feature type="compositionally biased region" description="Basic and acidic residues" evidence="5">
    <location>
        <begin position="33"/>
        <end position="97"/>
    </location>
</feature>
<feature type="domain" description="RRM" evidence="6">
    <location>
        <begin position="137"/>
        <end position="225"/>
    </location>
</feature>
<evidence type="ECO:0000256" key="2">
    <source>
        <dbReference type="ARBA" id="ARBA00022884"/>
    </source>
</evidence>
<dbReference type="InterPro" id="IPR000467">
    <property type="entry name" value="G_patch_dom"/>
</dbReference>
<accession>A0ABR3Q6T4</accession>
<evidence type="ECO:0000256" key="3">
    <source>
        <dbReference type="ARBA" id="ARBA00023242"/>
    </source>
</evidence>
<dbReference type="InterPro" id="IPR012677">
    <property type="entry name" value="Nucleotide-bd_a/b_plait_sf"/>
</dbReference>
<feature type="compositionally biased region" description="Basic and acidic residues" evidence="5">
    <location>
        <begin position="746"/>
        <end position="764"/>
    </location>
</feature>
<evidence type="ECO:0000256" key="5">
    <source>
        <dbReference type="SAM" id="MobiDB-lite"/>
    </source>
</evidence>